<gene>
    <name evidence="2" type="ORF">FDQ92_14375</name>
</gene>
<evidence type="ECO:0000259" key="1">
    <source>
        <dbReference type="Pfam" id="PF02915"/>
    </source>
</evidence>
<organism evidence="2 3">
    <name type="scientific">Desulfoglaeba alkanexedens ALDC</name>
    <dbReference type="NCBI Taxonomy" id="980445"/>
    <lineage>
        <taxon>Bacteria</taxon>
        <taxon>Pseudomonadati</taxon>
        <taxon>Thermodesulfobacteriota</taxon>
        <taxon>Syntrophobacteria</taxon>
        <taxon>Syntrophobacterales</taxon>
        <taxon>Syntrophobacteraceae</taxon>
        <taxon>Desulfoglaeba</taxon>
    </lineage>
</organism>
<dbReference type="KEGG" id="dax:FDQ92_14375"/>
<dbReference type="InterPro" id="IPR009078">
    <property type="entry name" value="Ferritin-like_SF"/>
</dbReference>
<protein>
    <recommendedName>
        <fullName evidence="1">Rubrerythrin diiron-binding domain-containing protein</fullName>
    </recommendedName>
</protein>
<dbReference type="PANTHER" id="PTHR33531">
    <property type="entry name" value="RUBRERYTHRIN SUBFAMILY"/>
    <property type="match status" value="1"/>
</dbReference>
<dbReference type="Proteomes" id="UP000298602">
    <property type="component" value="Chromosome"/>
</dbReference>
<evidence type="ECO:0000313" key="3">
    <source>
        <dbReference type="Proteomes" id="UP000298602"/>
    </source>
</evidence>
<dbReference type="Gene3D" id="1.20.1260.10">
    <property type="match status" value="1"/>
</dbReference>
<feature type="domain" description="Rubrerythrin diiron-binding" evidence="1">
    <location>
        <begin position="88"/>
        <end position="222"/>
    </location>
</feature>
<dbReference type="SUPFAM" id="SSF47240">
    <property type="entry name" value="Ferritin-like"/>
    <property type="match status" value="1"/>
</dbReference>
<reference evidence="2 3" key="1">
    <citation type="submission" date="2019-05" db="EMBL/GenBank/DDBJ databases">
        <title>The Complete Genome Sequence of the n-alkane-degrading Desulfoglaeba alkanexedens ALDC reveals multiple alkylsuccinate synthase gene clusters.</title>
        <authorList>
            <person name="Callaghan A.V."/>
            <person name="Davidova I.A."/>
            <person name="Duncan K.E."/>
            <person name="Morris B."/>
            <person name="McInerney M.J."/>
        </authorList>
    </citation>
    <scope>NUCLEOTIDE SEQUENCE [LARGE SCALE GENOMIC DNA]</scope>
    <source>
        <strain evidence="2 3">ALDC</strain>
    </source>
</reference>
<dbReference type="Pfam" id="PF02915">
    <property type="entry name" value="Rubrerythrin"/>
    <property type="match status" value="1"/>
</dbReference>
<dbReference type="GO" id="GO:0016491">
    <property type="term" value="F:oxidoreductase activity"/>
    <property type="evidence" value="ECO:0007669"/>
    <property type="project" value="InterPro"/>
</dbReference>
<accession>A0A4P8L5T3</accession>
<dbReference type="OrthoDB" id="1118885at2"/>
<dbReference type="InterPro" id="IPR012347">
    <property type="entry name" value="Ferritin-like"/>
</dbReference>
<dbReference type="GO" id="GO:0046872">
    <property type="term" value="F:metal ion binding"/>
    <property type="evidence" value="ECO:0007669"/>
    <property type="project" value="InterPro"/>
</dbReference>
<sequence>MLRASPWFPCRREAKGLADLRGDLLWRDKAANADDPIQRHRIRRRVISVSLSGKSAPVHRQTDDQSPFSGREVEVGIMSTISCRSFDDIVNFAIKKEESAMDFYRQCAQRAKNPGIKHFFEEMVDEERKHRDMLKDLNPYGLEAFKLEKVEDLKISDYLLDVPFREDLTYQEALTLAMKKEEKSHAFYEAWKGKCLHEKTAKIFEILAQEETKHKRKLETLYDEEILGWD</sequence>
<name>A0A4P8L5T3_9BACT</name>
<dbReference type="EMBL" id="CP040098">
    <property type="protein sequence ID" value="QCQ23254.1"/>
    <property type="molecule type" value="Genomic_DNA"/>
</dbReference>
<proteinExistence type="predicted"/>
<reference evidence="2 3" key="2">
    <citation type="submission" date="2019-05" db="EMBL/GenBank/DDBJ databases">
        <authorList>
            <person name="Suflita J.M."/>
            <person name="Marks C.R."/>
        </authorList>
    </citation>
    <scope>NUCLEOTIDE SEQUENCE [LARGE SCALE GENOMIC DNA]</scope>
    <source>
        <strain evidence="2 3">ALDC</strain>
    </source>
</reference>
<dbReference type="AlphaFoldDB" id="A0A4P8L5T3"/>
<dbReference type="CDD" id="cd01045">
    <property type="entry name" value="Ferritin_like_AB"/>
    <property type="match status" value="1"/>
</dbReference>
<keyword evidence="3" id="KW-1185">Reference proteome</keyword>
<evidence type="ECO:0000313" key="2">
    <source>
        <dbReference type="EMBL" id="QCQ23254.1"/>
    </source>
</evidence>
<dbReference type="PANTHER" id="PTHR33531:SF10">
    <property type="entry name" value="BLR7895 PROTEIN"/>
    <property type="match status" value="1"/>
</dbReference>
<dbReference type="InterPro" id="IPR003251">
    <property type="entry name" value="Rr_diiron-bd_dom"/>
</dbReference>